<evidence type="ECO:0000313" key="3">
    <source>
        <dbReference type="Proteomes" id="UP000316688"/>
    </source>
</evidence>
<dbReference type="Gene3D" id="3.40.50.2000">
    <property type="entry name" value="Glycogen Phosphorylase B"/>
    <property type="match status" value="2"/>
</dbReference>
<dbReference type="Pfam" id="PF13692">
    <property type="entry name" value="Glyco_trans_1_4"/>
    <property type="match status" value="1"/>
</dbReference>
<sequence>MNIVMMTNTYTPHVGGVARSVSALTEGCRDRGHRVLVVAPVFPDTPADEPDVVRIPAIQNFNGSDFSVVLPVPGKLDEALDAFEPDIIHAHHPFLIGSTALRVAARRACPLVFTHHTLYEAYTHYVPGDSTALKRFVVELSTSYANSADQVFAPSESVADLLRERGVESPLAVVPTGIDRAAFSGGDAHAGRQRLGIDPQARVIGHVGRLAEEKNLDYLARALVEAARQDPAVICLVVGDGPAGADIDARFAAAGLADRLVRPGALALPALADAYAAMDVFGFASFTETQGLVLAEAMTAGVPVVALDASGAREVVKGDNGRLLDDDAPPAAFAEALLGMLSLSGAARARMRQALAETADAYSLSSCVDRALALYAGCRAERPDRPVAFRDEARAAWQRSLRRVHAEWTVIRGMARAAGKALGPDNDPDELF</sequence>
<dbReference type="InterPro" id="IPR028098">
    <property type="entry name" value="Glyco_trans_4-like_N"/>
</dbReference>
<protein>
    <submittedName>
        <fullName evidence="2">Glycosyltransferase family 4 protein</fullName>
    </submittedName>
</protein>
<dbReference type="PANTHER" id="PTHR45947:SF3">
    <property type="entry name" value="SULFOQUINOVOSYL TRANSFERASE SQD2"/>
    <property type="match status" value="1"/>
</dbReference>
<dbReference type="RefSeq" id="WP_144346798.1">
    <property type="nucleotide sequence ID" value="NZ_VMKP01000001.1"/>
</dbReference>
<proteinExistence type="predicted"/>
<organism evidence="2 3">
    <name type="scientific">Spiribacter aquaticus</name>
    <dbReference type="NCBI Taxonomy" id="1935996"/>
    <lineage>
        <taxon>Bacteria</taxon>
        <taxon>Pseudomonadati</taxon>
        <taxon>Pseudomonadota</taxon>
        <taxon>Gammaproteobacteria</taxon>
        <taxon>Chromatiales</taxon>
        <taxon>Ectothiorhodospiraceae</taxon>
        <taxon>Spiribacter</taxon>
    </lineage>
</organism>
<dbReference type="EMBL" id="VMKP01000001">
    <property type="protein sequence ID" value="TVO66215.1"/>
    <property type="molecule type" value="Genomic_DNA"/>
</dbReference>
<dbReference type="AlphaFoldDB" id="A0A557RM57"/>
<accession>A0A557RM57</accession>
<comment type="caution">
    <text evidence="2">The sequence shown here is derived from an EMBL/GenBank/DDBJ whole genome shotgun (WGS) entry which is preliminary data.</text>
</comment>
<dbReference type="GO" id="GO:0016757">
    <property type="term" value="F:glycosyltransferase activity"/>
    <property type="evidence" value="ECO:0007669"/>
    <property type="project" value="UniProtKB-ARBA"/>
</dbReference>
<dbReference type="InterPro" id="IPR050194">
    <property type="entry name" value="Glycosyltransferase_grp1"/>
</dbReference>
<dbReference type="Proteomes" id="UP000316688">
    <property type="component" value="Unassembled WGS sequence"/>
</dbReference>
<feature type="domain" description="Glycosyltransferase subfamily 4-like N-terminal" evidence="1">
    <location>
        <begin position="14"/>
        <end position="180"/>
    </location>
</feature>
<keyword evidence="3" id="KW-1185">Reference proteome</keyword>
<keyword evidence="2" id="KW-0808">Transferase</keyword>
<reference evidence="2 3" key="1">
    <citation type="submission" date="2019-07" db="EMBL/GenBank/DDBJ databases">
        <title>Reclasification of Spiribacter aquaticus.</title>
        <authorList>
            <person name="Leon M.J."/>
            <person name="Sanchez-Porro C."/>
            <person name="Ventosa A."/>
        </authorList>
    </citation>
    <scope>NUCLEOTIDE SEQUENCE [LARGE SCALE GENOMIC DNA]</scope>
    <source>
        <strain evidence="2 3">SP30</strain>
    </source>
</reference>
<dbReference type="PANTHER" id="PTHR45947">
    <property type="entry name" value="SULFOQUINOVOSYL TRANSFERASE SQD2"/>
    <property type="match status" value="1"/>
</dbReference>
<evidence type="ECO:0000259" key="1">
    <source>
        <dbReference type="Pfam" id="PF13439"/>
    </source>
</evidence>
<name>A0A557RM57_9GAMM</name>
<dbReference type="Pfam" id="PF13439">
    <property type="entry name" value="Glyco_transf_4"/>
    <property type="match status" value="1"/>
</dbReference>
<evidence type="ECO:0000313" key="2">
    <source>
        <dbReference type="EMBL" id="TVO66215.1"/>
    </source>
</evidence>
<gene>
    <name evidence="2" type="ORF">FPL11_00490</name>
</gene>
<dbReference type="SUPFAM" id="SSF53756">
    <property type="entry name" value="UDP-Glycosyltransferase/glycogen phosphorylase"/>
    <property type="match status" value="1"/>
</dbReference>